<evidence type="ECO:0000313" key="2">
    <source>
        <dbReference type="Proteomes" id="UP000478052"/>
    </source>
</evidence>
<dbReference type="EMBL" id="VUJU01000242">
    <property type="protein sequence ID" value="KAF0771865.1"/>
    <property type="molecule type" value="Genomic_DNA"/>
</dbReference>
<organism evidence="1 2">
    <name type="scientific">Aphis craccivora</name>
    <name type="common">Cowpea aphid</name>
    <dbReference type="NCBI Taxonomy" id="307492"/>
    <lineage>
        <taxon>Eukaryota</taxon>
        <taxon>Metazoa</taxon>
        <taxon>Ecdysozoa</taxon>
        <taxon>Arthropoda</taxon>
        <taxon>Hexapoda</taxon>
        <taxon>Insecta</taxon>
        <taxon>Pterygota</taxon>
        <taxon>Neoptera</taxon>
        <taxon>Paraneoptera</taxon>
        <taxon>Hemiptera</taxon>
        <taxon>Sternorrhyncha</taxon>
        <taxon>Aphidomorpha</taxon>
        <taxon>Aphidoidea</taxon>
        <taxon>Aphididae</taxon>
        <taxon>Aphidini</taxon>
        <taxon>Aphis</taxon>
        <taxon>Aphis</taxon>
    </lineage>
</organism>
<reference evidence="1 2" key="1">
    <citation type="submission" date="2019-08" db="EMBL/GenBank/DDBJ databases">
        <title>Whole genome of Aphis craccivora.</title>
        <authorList>
            <person name="Voronova N.V."/>
            <person name="Shulinski R.S."/>
            <person name="Bandarenka Y.V."/>
            <person name="Zhorov D.G."/>
            <person name="Warner D."/>
        </authorList>
    </citation>
    <scope>NUCLEOTIDE SEQUENCE [LARGE SCALE GENOMIC DNA]</scope>
    <source>
        <strain evidence="1">180601</strain>
        <tissue evidence="1">Whole Body</tissue>
    </source>
</reference>
<dbReference type="AlphaFoldDB" id="A0A6G0ZLB2"/>
<keyword evidence="2" id="KW-1185">Reference proteome</keyword>
<protein>
    <submittedName>
        <fullName evidence="1">Uncharacterized protein</fullName>
    </submittedName>
</protein>
<name>A0A6G0ZLB2_APHCR</name>
<sequence>MFDTLLFVLRPSSPRFFISLSSSSYNNI</sequence>
<gene>
    <name evidence="1" type="ORF">FWK35_00017888</name>
</gene>
<comment type="caution">
    <text evidence="1">The sequence shown here is derived from an EMBL/GenBank/DDBJ whole genome shotgun (WGS) entry which is preliminary data.</text>
</comment>
<proteinExistence type="predicted"/>
<evidence type="ECO:0000313" key="1">
    <source>
        <dbReference type="EMBL" id="KAF0771865.1"/>
    </source>
</evidence>
<dbReference type="Proteomes" id="UP000478052">
    <property type="component" value="Unassembled WGS sequence"/>
</dbReference>
<accession>A0A6G0ZLB2</accession>